<dbReference type="EMBL" id="JAUMJH010000033">
    <property type="protein sequence ID" value="MDO3658196.1"/>
    <property type="molecule type" value="Genomic_DNA"/>
</dbReference>
<comment type="similarity">
    <text evidence="2 10 11">Belongs to the TonB-dependent receptor family.</text>
</comment>
<dbReference type="RefSeq" id="WP_302897590.1">
    <property type="nucleotide sequence ID" value="NZ_JAUMJH010000033.1"/>
</dbReference>
<evidence type="ECO:0000256" key="4">
    <source>
        <dbReference type="ARBA" id="ARBA00022452"/>
    </source>
</evidence>
<reference evidence="15 16" key="1">
    <citation type="submission" date="2023-07" db="EMBL/GenBank/DDBJ databases">
        <title>A novel proteolytic Acinetobacter species.</title>
        <authorList>
            <person name="Nemec A."/>
            <person name="Radolfova-Krizova L."/>
        </authorList>
    </citation>
    <scope>NUCLEOTIDE SEQUENCE [LARGE SCALE GENOMIC DNA]</scope>
    <source>
        <strain evidence="15 16">NIPH 1865</strain>
    </source>
</reference>
<keyword evidence="6 11" id="KW-0798">TonB box</keyword>
<comment type="caution">
    <text evidence="15">The sequence shown here is derived from an EMBL/GenBank/DDBJ whole genome shotgun (WGS) entry which is preliminary data.</text>
</comment>
<feature type="signal peptide" evidence="12">
    <location>
        <begin position="1"/>
        <end position="30"/>
    </location>
</feature>
<dbReference type="Pfam" id="PF07715">
    <property type="entry name" value="Plug"/>
    <property type="match status" value="1"/>
</dbReference>
<keyword evidence="4 10" id="KW-1134">Transmembrane beta strand</keyword>
<keyword evidence="12" id="KW-0732">Signal</keyword>
<evidence type="ECO:0000256" key="12">
    <source>
        <dbReference type="SAM" id="SignalP"/>
    </source>
</evidence>
<keyword evidence="8 15" id="KW-0675">Receptor</keyword>
<dbReference type="Pfam" id="PF00593">
    <property type="entry name" value="TonB_dep_Rec_b-barrel"/>
    <property type="match status" value="1"/>
</dbReference>
<dbReference type="Gene3D" id="2.40.170.20">
    <property type="entry name" value="TonB-dependent receptor, beta-barrel domain"/>
    <property type="match status" value="1"/>
</dbReference>
<dbReference type="PANTHER" id="PTHR32552">
    <property type="entry name" value="FERRICHROME IRON RECEPTOR-RELATED"/>
    <property type="match status" value="1"/>
</dbReference>
<dbReference type="InterPro" id="IPR012910">
    <property type="entry name" value="Plug_dom"/>
</dbReference>
<evidence type="ECO:0000259" key="13">
    <source>
        <dbReference type="Pfam" id="PF00593"/>
    </source>
</evidence>
<dbReference type="InterPro" id="IPR010105">
    <property type="entry name" value="TonB_sidphr_rcpt"/>
</dbReference>
<dbReference type="SUPFAM" id="SSF56935">
    <property type="entry name" value="Porins"/>
    <property type="match status" value="1"/>
</dbReference>
<dbReference type="PANTHER" id="PTHR32552:SF74">
    <property type="entry name" value="HYDROXAMATE SIDEROPHORE RECEPTOR FHUE"/>
    <property type="match status" value="1"/>
</dbReference>
<keyword evidence="3 10" id="KW-0813">Transport</keyword>
<keyword evidence="5 10" id="KW-0812">Transmembrane</keyword>
<accession>A0ABT8UYS6</accession>
<name>A0ABT8UYS6_9GAMM</name>
<evidence type="ECO:0000313" key="16">
    <source>
        <dbReference type="Proteomes" id="UP001168902"/>
    </source>
</evidence>
<dbReference type="InterPro" id="IPR000531">
    <property type="entry name" value="Beta-barrel_TonB"/>
</dbReference>
<dbReference type="Proteomes" id="UP001168902">
    <property type="component" value="Unassembled WGS sequence"/>
</dbReference>
<feature type="domain" description="TonB-dependent receptor plug" evidence="14">
    <location>
        <begin position="66"/>
        <end position="170"/>
    </location>
</feature>
<evidence type="ECO:0000256" key="9">
    <source>
        <dbReference type="ARBA" id="ARBA00023237"/>
    </source>
</evidence>
<evidence type="ECO:0000256" key="3">
    <source>
        <dbReference type="ARBA" id="ARBA00022448"/>
    </source>
</evidence>
<organism evidence="15 16">
    <name type="scientific">Acinetobacter genomosp. 15BJ</name>
    <dbReference type="NCBI Taxonomy" id="106651"/>
    <lineage>
        <taxon>Bacteria</taxon>
        <taxon>Pseudomonadati</taxon>
        <taxon>Pseudomonadota</taxon>
        <taxon>Gammaproteobacteria</taxon>
        <taxon>Moraxellales</taxon>
        <taxon>Moraxellaceae</taxon>
        <taxon>Acinetobacter</taxon>
    </lineage>
</organism>
<evidence type="ECO:0000256" key="2">
    <source>
        <dbReference type="ARBA" id="ARBA00009810"/>
    </source>
</evidence>
<keyword evidence="16" id="KW-1185">Reference proteome</keyword>
<dbReference type="PROSITE" id="PS52016">
    <property type="entry name" value="TONB_DEPENDENT_REC_3"/>
    <property type="match status" value="1"/>
</dbReference>
<evidence type="ECO:0000259" key="14">
    <source>
        <dbReference type="Pfam" id="PF07715"/>
    </source>
</evidence>
<dbReference type="NCBIfam" id="TIGR01783">
    <property type="entry name" value="TonB-siderophor"/>
    <property type="match status" value="1"/>
</dbReference>
<feature type="chain" id="PRO_5045055231" evidence="12">
    <location>
        <begin position="31"/>
        <end position="727"/>
    </location>
</feature>
<evidence type="ECO:0000256" key="5">
    <source>
        <dbReference type="ARBA" id="ARBA00022692"/>
    </source>
</evidence>
<evidence type="ECO:0000256" key="11">
    <source>
        <dbReference type="RuleBase" id="RU003357"/>
    </source>
</evidence>
<evidence type="ECO:0000256" key="10">
    <source>
        <dbReference type="PROSITE-ProRule" id="PRU01360"/>
    </source>
</evidence>
<gene>
    <name evidence="15" type="ORF">Q3V53_13510</name>
</gene>
<dbReference type="InterPro" id="IPR039426">
    <property type="entry name" value="TonB-dep_rcpt-like"/>
</dbReference>
<proteinExistence type="inferred from homology"/>
<evidence type="ECO:0000256" key="7">
    <source>
        <dbReference type="ARBA" id="ARBA00023136"/>
    </source>
</evidence>
<dbReference type="InterPro" id="IPR037066">
    <property type="entry name" value="Plug_dom_sf"/>
</dbReference>
<dbReference type="InterPro" id="IPR036942">
    <property type="entry name" value="Beta-barrel_TonB_sf"/>
</dbReference>
<evidence type="ECO:0000256" key="1">
    <source>
        <dbReference type="ARBA" id="ARBA00004571"/>
    </source>
</evidence>
<evidence type="ECO:0000313" key="15">
    <source>
        <dbReference type="EMBL" id="MDO3658196.1"/>
    </source>
</evidence>
<sequence>MESLFSRRKVFSPKLLVSAISLVIGSDVWAADTANTLPTITVKAENNPDSYTVQSSRSSAKLDLNLKDTPQSLTVFTQQQIEDQNLTDISRVLEETPGVSKSQHGQEGAGFSDYYARGFKINNFMRDGIPTSAASFGGTYNIGMEDTAIYDRIEILKGASGLLGGSGNPSASINYVRKRATEETQGSIKVQAGSWERYRSQFDVSGGLNADKTLKGRLIAAHSSGGNQQDRYHKDSTLLYGTVDYDLSDQTTLTTALSLQQNKIHNAAQHGFPFVSGDGLKQTTFGPRDNPATNNSNLAVNNLYVVLGLEHQFNPDWKGAISYSYSKTDSDQIRNIAGYTLNYQDEKGIANGTDWEGNPIILKPGEMSVHGSKFINTPEVHAIDSFISGQFQALGREHELSFGINGYKVNTNDPAYKVWQFSSRPIQDYHGDVGDYINLTPIGRTITDEYQIGGFASAKLQLADPVKLILGSRLSTWERKNTGTEQKQSNIYTPYVGLILDINDQISAYASYTSIFNPSTRKNVTGQFLDPEEGNSAEIGLKAEFFNQRLNTNLAYFETKQDNFAVRDGEKFTTDGEFAYIAVNGAKVKGVELSVAGELSPYWHISAGYTYTDAKDRDGKTLTTATGSSLPRQTLKLFTNYQWDKLTLGVGVNWQSEIFDTRARGVATQFNRQDDYVLLNLMGRYQINPDLSLAVNVDNVGNTVYKRTAINTWGELRNFMATLNYKF</sequence>
<dbReference type="CDD" id="cd01347">
    <property type="entry name" value="ligand_gated_channel"/>
    <property type="match status" value="1"/>
</dbReference>
<evidence type="ECO:0000256" key="6">
    <source>
        <dbReference type="ARBA" id="ARBA00023077"/>
    </source>
</evidence>
<feature type="domain" description="TonB-dependent receptor-like beta-barrel" evidence="13">
    <location>
        <begin position="283"/>
        <end position="700"/>
    </location>
</feature>
<keyword evidence="7 10" id="KW-0472">Membrane</keyword>
<comment type="subcellular location">
    <subcellularLocation>
        <location evidence="1 10">Cell outer membrane</location>
        <topology evidence="1 10">Multi-pass membrane protein</topology>
    </subcellularLocation>
</comment>
<dbReference type="Gene3D" id="2.170.130.10">
    <property type="entry name" value="TonB-dependent receptor, plug domain"/>
    <property type="match status" value="1"/>
</dbReference>
<keyword evidence="9 10" id="KW-0998">Cell outer membrane</keyword>
<evidence type="ECO:0000256" key="8">
    <source>
        <dbReference type="ARBA" id="ARBA00023170"/>
    </source>
</evidence>
<protein>
    <submittedName>
        <fullName evidence="15">TonB-dependent siderophore receptor</fullName>
    </submittedName>
</protein>